<proteinExistence type="predicted"/>
<dbReference type="EMBL" id="WUAV01000004">
    <property type="protein sequence ID" value="KAF1757117.1"/>
    <property type="molecule type" value="Genomic_DNA"/>
</dbReference>
<organism evidence="7 8">
    <name type="scientific">Caenorhabditis remanei</name>
    <name type="common">Caenorhabditis vulgaris</name>
    <dbReference type="NCBI Taxonomy" id="31234"/>
    <lineage>
        <taxon>Eukaryota</taxon>
        <taxon>Metazoa</taxon>
        <taxon>Ecdysozoa</taxon>
        <taxon>Nematoda</taxon>
        <taxon>Chromadorea</taxon>
        <taxon>Rhabditida</taxon>
        <taxon>Rhabditina</taxon>
        <taxon>Rhabditomorpha</taxon>
        <taxon>Rhabditoidea</taxon>
        <taxon>Rhabditidae</taxon>
        <taxon>Peloderinae</taxon>
        <taxon>Caenorhabditis</taxon>
    </lineage>
</organism>
<comment type="caution">
    <text evidence="7">The sequence shown here is derived from an EMBL/GenBank/DDBJ whole genome shotgun (WGS) entry which is preliminary data.</text>
</comment>
<gene>
    <name evidence="7" type="ORF">GCK72_013572</name>
</gene>
<dbReference type="InterPro" id="IPR019424">
    <property type="entry name" value="7TM_GPCR_Srsx"/>
</dbReference>
<evidence type="ECO:0000313" key="8">
    <source>
        <dbReference type="Proteomes" id="UP000483820"/>
    </source>
</evidence>
<feature type="transmembrane region" description="Helical" evidence="5">
    <location>
        <begin position="12"/>
        <end position="34"/>
    </location>
</feature>
<dbReference type="InterPro" id="IPR017452">
    <property type="entry name" value="GPCR_Rhodpsn_7TM"/>
</dbReference>
<evidence type="ECO:0000256" key="3">
    <source>
        <dbReference type="ARBA" id="ARBA00022989"/>
    </source>
</evidence>
<keyword evidence="4 5" id="KW-0472">Membrane</keyword>
<dbReference type="RefSeq" id="XP_003101417.2">
    <property type="nucleotide sequence ID" value="XM_003101369.2"/>
</dbReference>
<dbReference type="PANTHER" id="PTHR23360">
    <property type="entry name" value="G-PROTEIN COUPLED RECEPTORS FAMILY 1 PROFILE DOMAIN-CONTAINING PROTEIN-RELATED"/>
    <property type="match status" value="1"/>
</dbReference>
<dbReference type="CTD" id="9799555"/>
<dbReference type="InterPro" id="IPR000276">
    <property type="entry name" value="GPCR_Rhodpsn"/>
</dbReference>
<keyword evidence="2 5" id="KW-0812">Transmembrane</keyword>
<sequence>MLSEETYQIHRTIIYCFVLFFEFFGLFGNINLVVLTIRKKSLRTKYGCILATLATIHTLCLLYELVDMSFSIAATFYTYKILRGVCFKAVFPYIFLNSMQTGTMWILSLDLLITIIFPLKSRHFNIPIYFSLLFFFPVVYGSTAVIFGYIYLDDETLPMCNPPSALHPIVQAQWYYFMMVFTILTVVFYTIALVLIYYKAHRHNSDIRYVERKALKTLKYLIFLFVMFRFITITIASVLIAVGVDKEIVALVQNYNVLAQIVAYSQNAYVCYYRSSEYRLLLSEQISKIHPKLVNILPKLSGESSIEGQQWHLSAVSIITTKPFKPRLKSKSKQQNNLNDN</sequence>
<feature type="transmembrane region" description="Helical" evidence="5">
    <location>
        <begin position="218"/>
        <end position="244"/>
    </location>
</feature>
<feature type="transmembrane region" description="Helical" evidence="5">
    <location>
        <begin position="102"/>
        <end position="119"/>
    </location>
</feature>
<accession>A0A6A5GPK7</accession>
<evidence type="ECO:0000256" key="2">
    <source>
        <dbReference type="ARBA" id="ARBA00022692"/>
    </source>
</evidence>
<dbReference type="SMART" id="SM01381">
    <property type="entry name" value="7TM_GPCR_Srsx"/>
    <property type="match status" value="1"/>
</dbReference>
<keyword evidence="3 5" id="KW-1133">Transmembrane helix</keyword>
<reference evidence="7 8" key="1">
    <citation type="submission" date="2019-12" db="EMBL/GenBank/DDBJ databases">
        <title>Chromosome-level assembly of the Caenorhabditis remanei genome.</title>
        <authorList>
            <person name="Teterina A.A."/>
            <person name="Willis J.H."/>
            <person name="Phillips P.C."/>
        </authorList>
    </citation>
    <scope>NUCLEOTIDE SEQUENCE [LARGE SCALE GENOMIC DNA]</scope>
    <source>
        <strain evidence="7 8">PX506</strain>
        <tissue evidence="7">Whole organism</tissue>
    </source>
</reference>
<feature type="transmembrane region" description="Helical" evidence="5">
    <location>
        <begin position="172"/>
        <end position="198"/>
    </location>
</feature>
<feature type="transmembrane region" description="Helical" evidence="5">
    <location>
        <begin position="126"/>
        <end position="152"/>
    </location>
</feature>
<feature type="domain" description="G-protein coupled receptors family 1 profile" evidence="6">
    <location>
        <begin position="28"/>
        <end position="227"/>
    </location>
</feature>
<dbReference type="PROSITE" id="PS50262">
    <property type="entry name" value="G_PROTEIN_RECEP_F1_2"/>
    <property type="match status" value="1"/>
</dbReference>
<evidence type="ECO:0000256" key="5">
    <source>
        <dbReference type="SAM" id="Phobius"/>
    </source>
</evidence>
<dbReference type="InterPro" id="IPR047130">
    <property type="entry name" value="7TM_GPCR_Srsx_nematod"/>
</dbReference>
<dbReference type="Pfam" id="PF10320">
    <property type="entry name" value="7TM_GPCR_Srsx"/>
    <property type="match status" value="1"/>
</dbReference>
<dbReference type="Proteomes" id="UP000483820">
    <property type="component" value="Chromosome IV"/>
</dbReference>
<protein>
    <recommendedName>
        <fullName evidence="6">G-protein coupled receptors family 1 profile domain-containing protein</fullName>
    </recommendedName>
</protein>
<evidence type="ECO:0000259" key="6">
    <source>
        <dbReference type="PROSITE" id="PS50262"/>
    </source>
</evidence>
<evidence type="ECO:0000256" key="1">
    <source>
        <dbReference type="ARBA" id="ARBA00004370"/>
    </source>
</evidence>
<name>A0A6A5GPK7_CAERE</name>
<comment type="subcellular location">
    <subcellularLocation>
        <location evidence="1">Membrane</location>
    </subcellularLocation>
</comment>
<evidence type="ECO:0000313" key="7">
    <source>
        <dbReference type="EMBL" id="KAF1757117.1"/>
    </source>
</evidence>
<dbReference type="Gene3D" id="1.20.1070.10">
    <property type="entry name" value="Rhodopsin 7-helix transmembrane proteins"/>
    <property type="match status" value="1"/>
</dbReference>
<dbReference type="PANTHER" id="PTHR23360:SF67">
    <property type="entry name" value="G-PROTEIN COUPLED RECEPTORS FAMILY 1 PROFILE DOMAIN-CONTAINING PROTEIN"/>
    <property type="match status" value="1"/>
</dbReference>
<evidence type="ECO:0000256" key="4">
    <source>
        <dbReference type="ARBA" id="ARBA00023136"/>
    </source>
</evidence>
<dbReference type="GO" id="GO:0016020">
    <property type="term" value="C:membrane"/>
    <property type="evidence" value="ECO:0007669"/>
    <property type="project" value="UniProtKB-SubCell"/>
</dbReference>
<dbReference type="AlphaFoldDB" id="A0A6A5GPK7"/>
<dbReference type="GeneID" id="9799555"/>
<dbReference type="SUPFAM" id="SSF81321">
    <property type="entry name" value="Family A G protein-coupled receptor-like"/>
    <property type="match status" value="1"/>
</dbReference>
<dbReference type="KEGG" id="crq:GCK72_013572"/>
<dbReference type="GO" id="GO:0004930">
    <property type="term" value="F:G protein-coupled receptor activity"/>
    <property type="evidence" value="ECO:0007669"/>
    <property type="project" value="InterPro"/>
</dbReference>